<proteinExistence type="inferred from homology"/>
<evidence type="ECO:0000313" key="11">
    <source>
        <dbReference type="Proteomes" id="UP000292120"/>
    </source>
</evidence>
<comment type="pathway">
    <text evidence="1 7">Cell wall biogenesis; peptidoglycan biosynthesis.</text>
</comment>
<name>A0A4Q9GXW2_9BURK</name>
<dbReference type="OrthoDB" id="9809748at2"/>
<evidence type="ECO:0000256" key="1">
    <source>
        <dbReference type="ARBA" id="ARBA00004752"/>
    </source>
</evidence>
<feature type="domain" description="L,D-TPase catalytic" evidence="9">
    <location>
        <begin position="219"/>
        <end position="354"/>
    </location>
</feature>
<feature type="region of interest" description="Disordered" evidence="8">
    <location>
        <begin position="71"/>
        <end position="114"/>
    </location>
</feature>
<dbReference type="AlphaFoldDB" id="A0A4Q9GXW2"/>
<dbReference type="PANTHER" id="PTHR36699:SF1">
    <property type="entry name" value="L,D-TRANSPEPTIDASE YAFK-RELATED"/>
    <property type="match status" value="1"/>
</dbReference>
<dbReference type="InterPro" id="IPR038063">
    <property type="entry name" value="Transpep_catalytic_dom"/>
</dbReference>
<gene>
    <name evidence="10" type="ORF">EYS42_13965</name>
</gene>
<organism evidence="10 11">
    <name type="scientific">Aquabacterium lacunae</name>
    <dbReference type="NCBI Taxonomy" id="2528630"/>
    <lineage>
        <taxon>Bacteria</taxon>
        <taxon>Pseudomonadati</taxon>
        <taxon>Pseudomonadota</taxon>
        <taxon>Betaproteobacteria</taxon>
        <taxon>Burkholderiales</taxon>
        <taxon>Aquabacterium</taxon>
    </lineage>
</organism>
<dbReference type="Gene3D" id="2.40.440.10">
    <property type="entry name" value="L,D-transpeptidase catalytic domain-like"/>
    <property type="match status" value="1"/>
</dbReference>
<dbReference type="PANTHER" id="PTHR36699">
    <property type="entry name" value="LD-TRANSPEPTIDASE"/>
    <property type="match status" value="1"/>
</dbReference>
<keyword evidence="6 7" id="KW-0961">Cell wall biogenesis/degradation</keyword>
<evidence type="ECO:0000313" key="10">
    <source>
        <dbReference type="EMBL" id="TBO28719.1"/>
    </source>
</evidence>
<dbReference type="InterPro" id="IPR056203">
    <property type="entry name" value="Cds6_C"/>
</dbReference>
<dbReference type="Proteomes" id="UP000292120">
    <property type="component" value="Unassembled WGS sequence"/>
</dbReference>
<dbReference type="SUPFAM" id="SSF141523">
    <property type="entry name" value="L,D-transpeptidase catalytic domain-like"/>
    <property type="match status" value="1"/>
</dbReference>
<feature type="compositionally biased region" description="Polar residues" evidence="8">
    <location>
        <begin position="72"/>
        <end position="89"/>
    </location>
</feature>
<dbReference type="Pfam" id="PF03734">
    <property type="entry name" value="YkuD"/>
    <property type="match status" value="1"/>
</dbReference>
<dbReference type="GO" id="GO:0008360">
    <property type="term" value="P:regulation of cell shape"/>
    <property type="evidence" value="ECO:0007669"/>
    <property type="project" value="UniProtKB-UniRule"/>
</dbReference>
<evidence type="ECO:0000256" key="5">
    <source>
        <dbReference type="ARBA" id="ARBA00022984"/>
    </source>
</evidence>
<dbReference type="GO" id="GO:0016740">
    <property type="term" value="F:transferase activity"/>
    <property type="evidence" value="ECO:0007669"/>
    <property type="project" value="UniProtKB-KW"/>
</dbReference>
<dbReference type="GO" id="GO:0004180">
    <property type="term" value="F:carboxypeptidase activity"/>
    <property type="evidence" value="ECO:0007669"/>
    <property type="project" value="UniProtKB-ARBA"/>
</dbReference>
<keyword evidence="11" id="KW-1185">Reference proteome</keyword>
<dbReference type="Pfam" id="PF24125">
    <property type="entry name" value="Cds6_C"/>
    <property type="match status" value="1"/>
</dbReference>
<keyword evidence="5 7" id="KW-0573">Peptidoglycan synthesis</keyword>
<dbReference type="PROSITE" id="PS52029">
    <property type="entry name" value="LD_TPASE"/>
    <property type="match status" value="1"/>
</dbReference>
<reference evidence="10 11" key="1">
    <citation type="submission" date="2019-02" db="EMBL/GenBank/DDBJ databases">
        <title>Aquabacterium sp. strain KMB7.</title>
        <authorList>
            <person name="Chen W.-M."/>
        </authorList>
    </citation>
    <scope>NUCLEOTIDE SEQUENCE [LARGE SCALE GENOMIC DNA]</scope>
    <source>
        <strain evidence="10 11">KMB7</strain>
    </source>
</reference>
<evidence type="ECO:0000256" key="6">
    <source>
        <dbReference type="ARBA" id="ARBA00023316"/>
    </source>
</evidence>
<dbReference type="CDD" id="cd16913">
    <property type="entry name" value="YkuD_like"/>
    <property type="match status" value="1"/>
</dbReference>
<keyword evidence="4 7" id="KW-0133">Cell shape</keyword>
<protein>
    <recommendedName>
        <fullName evidence="9">L,D-TPase catalytic domain-containing protein</fullName>
    </recommendedName>
</protein>
<accession>A0A4Q9GXW2</accession>
<feature type="active site" description="Proton donor/acceptor" evidence="7">
    <location>
        <position position="312"/>
    </location>
</feature>
<feature type="active site" description="Nucleophile" evidence="7">
    <location>
        <position position="329"/>
    </location>
</feature>
<keyword evidence="3" id="KW-0808">Transferase</keyword>
<comment type="similarity">
    <text evidence="2">Belongs to the YkuD family.</text>
</comment>
<evidence type="ECO:0000256" key="4">
    <source>
        <dbReference type="ARBA" id="ARBA00022960"/>
    </source>
</evidence>
<evidence type="ECO:0000256" key="8">
    <source>
        <dbReference type="SAM" id="MobiDB-lite"/>
    </source>
</evidence>
<evidence type="ECO:0000256" key="3">
    <source>
        <dbReference type="ARBA" id="ARBA00022679"/>
    </source>
</evidence>
<sequence length="479" mass="52986">MGHREGIFGFVMAGFGSRQRKWSAGRFVALALGVSAPVLFWAATTYAPDNWSWQHLTQPLAAVNAAERQFDGTAQQAEQRTPSATSTTPEVMPKAPPPLGTRRPLSEVPNDGSPEGRLLEVYRLIGEGKMREALARAQKLTQDIPNFQLAQLTYGDLLLAQTMPLQTVGNAPSTLSDKASERIGQLRTEALRRIAALQERPPVGAIPKSFIELPASTRHAIAVDASRSRIYLFENRGNGLQLVDDHYASIGKLGAEKSVQGDQRTPIGVYYITSRLEPSQLTDFYGAGALPLNYPNEHDKRLGRTGSGIWVHGVPSDSYARSPQSTDGCVALANPELKAIMDRVQPRTTPVVIARQLEWVEPQAQEGERRSLRNLIEGWRVARSSGDMNRLLNFYSPKFSSGAKDLSQWRQQLSQEAGTGRARNLQIKDLAILAWHDRSDLMVVTFGEVAENQTTGVIKRQYWTKEDGLWKIFFEGVIG</sequence>
<comment type="caution">
    <text evidence="10">The sequence shown here is derived from an EMBL/GenBank/DDBJ whole genome shotgun (WGS) entry which is preliminary data.</text>
</comment>
<evidence type="ECO:0000256" key="2">
    <source>
        <dbReference type="ARBA" id="ARBA00005992"/>
    </source>
</evidence>
<dbReference type="GO" id="GO:0009252">
    <property type="term" value="P:peptidoglycan biosynthetic process"/>
    <property type="evidence" value="ECO:0007669"/>
    <property type="project" value="UniProtKB-UniPathway"/>
</dbReference>
<dbReference type="UniPathway" id="UPA00219"/>
<evidence type="ECO:0000259" key="9">
    <source>
        <dbReference type="PROSITE" id="PS52029"/>
    </source>
</evidence>
<evidence type="ECO:0000256" key="7">
    <source>
        <dbReference type="PROSITE-ProRule" id="PRU01373"/>
    </source>
</evidence>
<dbReference type="InterPro" id="IPR005490">
    <property type="entry name" value="LD_TPept_cat_dom"/>
</dbReference>
<dbReference type="GO" id="GO:0071555">
    <property type="term" value="P:cell wall organization"/>
    <property type="evidence" value="ECO:0007669"/>
    <property type="project" value="UniProtKB-UniRule"/>
</dbReference>
<dbReference type="EMBL" id="SIXI01000006">
    <property type="protein sequence ID" value="TBO28719.1"/>
    <property type="molecule type" value="Genomic_DNA"/>
</dbReference>